<organism evidence="1 2">
    <name type="scientific">Rotaria sordida</name>
    <dbReference type="NCBI Taxonomy" id="392033"/>
    <lineage>
        <taxon>Eukaryota</taxon>
        <taxon>Metazoa</taxon>
        <taxon>Spiralia</taxon>
        <taxon>Gnathifera</taxon>
        <taxon>Rotifera</taxon>
        <taxon>Eurotatoria</taxon>
        <taxon>Bdelloidea</taxon>
        <taxon>Philodinida</taxon>
        <taxon>Philodinidae</taxon>
        <taxon>Rotaria</taxon>
    </lineage>
</organism>
<feature type="non-terminal residue" evidence="1">
    <location>
        <position position="1"/>
    </location>
</feature>
<sequence>IDLLGLARSSRPIFSLDPIEAEKQFIDMLEE</sequence>
<evidence type="ECO:0000313" key="2">
    <source>
        <dbReference type="Proteomes" id="UP000663836"/>
    </source>
</evidence>
<proteinExistence type="predicted"/>
<gene>
    <name evidence="1" type="ORF">JBS370_LOCUS31412</name>
</gene>
<dbReference type="Proteomes" id="UP000663836">
    <property type="component" value="Unassembled WGS sequence"/>
</dbReference>
<dbReference type="AlphaFoldDB" id="A0A819UH90"/>
<dbReference type="EMBL" id="CAJOBD010007727">
    <property type="protein sequence ID" value="CAF4094293.1"/>
    <property type="molecule type" value="Genomic_DNA"/>
</dbReference>
<reference evidence="1" key="1">
    <citation type="submission" date="2021-02" db="EMBL/GenBank/DDBJ databases">
        <authorList>
            <person name="Nowell W R."/>
        </authorList>
    </citation>
    <scope>NUCLEOTIDE SEQUENCE</scope>
</reference>
<evidence type="ECO:0000313" key="1">
    <source>
        <dbReference type="EMBL" id="CAF4094293.1"/>
    </source>
</evidence>
<accession>A0A819UH90</accession>
<protein>
    <submittedName>
        <fullName evidence="1">Uncharacterized protein</fullName>
    </submittedName>
</protein>
<comment type="caution">
    <text evidence="1">The sequence shown here is derived from an EMBL/GenBank/DDBJ whole genome shotgun (WGS) entry which is preliminary data.</text>
</comment>
<name>A0A819UH90_9BILA</name>